<dbReference type="VEuPathDB" id="FungiDB:JI435_433640"/>
<dbReference type="Pfam" id="PF20150">
    <property type="entry name" value="2EXR"/>
    <property type="match status" value="1"/>
</dbReference>
<dbReference type="GeneID" id="5968839"/>
<reference evidence="3" key="1">
    <citation type="journal article" date="2007" name="Plant Cell">
        <title>Dothideomycete-plant interactions illuminated by genome sequencing and EST analysis of the wheat pathogen Stagonospora nodorum.</title>
        <authorList>
            <person name="Hane J.K."/>
            <person name="Lowe R.G."/>
            <person name="Solomon P.S."/>
            <person name="Tan K.C."/>
            <person name="Schoch C.L."/>
            <person name="Spatafora J.W."/>
            <person name="Crous P.W."/>
            <person name="Kodira C."/>
            <person name="Birren B.W."/>
            <person name="Galagan J.E."/>
            <person name="Torriani S.F."/>
            <person name="McDonald B.A."/>
            <person name="Oliver R.P."/>
        </authorList>
    </citation>
    <scope>NUCLEOTIDE SEQUENCE [LARGE SCALE GENOMIC DNA]</scope>
    <source>
        <strain evidence="3">SN15 / ATCC MYA-4574 / FGSC 10173</strain>
    </source>
</reference>
<name>Q0V3R2_PHANO</name>
<dbReference type="AlphaFoldDB" id="Q0V3R2"/>
<accession>Q0V3R2</accession>
<dbReference type="Proteomes" id="UP000001055">
    <property type="component" value="Unassembled WGS sequence"/>
</dbReference>
<evidence type="ECO:0000259" key="1">
    <source>
        <dbReference type="Pfam" id="PF20150"/>
    </source>
</evidence>
<dbReference type="KEGG" id="pno:SNOG_01352"/>
<evidence type="ECO:0000313" key="2">
    <source>
        <dbReference type="EMBL" id="EAT91001.1"/>
    </source>
</evidence>
<gene>
    <name evidence="2" type="ORF">SNOG_01352</name>
</gene>
<dbReference type="OMA" id="RIMIWRE"/>
<evidence type="ECO:0000313" key="3">
    <source>
        <dbReference type="Proteomes" id="UP000001055"/>
    </source>
</evidence>
<proteinExistence type="predicted"/>
<dbReference type="RefSeq" id="XP_001791994.1">
    <property type="nucleotide sequence ID" value="XM_001791942.1"/>
</dbReference>
<dbReference type="InterPro" id="IPR045518">
    <property type="entry name" value="2EXR"/>
</dbReference>
<feature type="domain" description="2EXR" evidence="1">
    <location>
        <begin position="22"/>
        <end position="62"/>
    </location>
</feature>
<dbReference type="EMBL" id="CH445326">
    <property type="protein sequence ID" value="EAT91001.1"/>
    <property type="molecule type" value="Genomic_DNA"/>
</dbReference>
<organism evidence="2 3">
    <name type="scientific">Phaeosphaeria nodorum (strain SN15 / ATCC MYA-4574 / FGSC 10173)</name>
    <name type="common">Glume blotch fungus</name>
    <name type="synonym">Parastagonospora nodorum</name>
    <dbReference type="NCBI Taxonomy" id="321614"/>
    <lineage>
        <taxon>Eukaryota</taxon>
        <taxon>Fungi</taxon>
        <taxon>Dikarya</taxon>
        <taxon>Ascomycota</taxon>
        <taxon>Pezizomycotina</taxon>
        <taxon>Dothideomycetes</taxon>
        <taxon>Pleosporomycetidae</taxon>
        <taxon>Pleosporales</taxon>
        <taxon>Pleosporineae</taxon>
        <taxon>Phaeosphaeriaceae</taxon>
        <taxon>Parastagonospora</taxon>
    </lineage>
</organism>
<dbReference type="STRING" id="321614.Q0V3R2"/>
<dbReference type="InParanoid" id="Q0V3R2"/>
<protein>
    <recommendedName>
        <fullName evidence="1">2EXR domain-containing protein</fullName>
    </recommendedName>
</protein>
<sequence length="350" mass="39472">MATPNHLPFINLTYSHLHDHSFEFFPMLTIELRLQIWEYAVQQTRFLKIYLEPLSQDTSTDPYSGLNALNKVVSNVGYTVTVKSLHCSSKLLASALPLSRTFVPFLHDLRAYDPKDVGILRLALDDELVTNLYHMNPSLAEVAYKSFILSLKTLQQIIWMASSPIGRPITGVRSNLPTVGYRFIHSMPIMSANASFDLLDPDLRPIQSELQYTATATIDPRKLSLVWHGFLTNTGIIRQPRPQELVLFAAEPWAHGPQVRNGDAAKIFLHEEHEGWLRGQEESSSLVKKNAGKVPVESPEEFEKAVRPAFGFWLVPMSALKDPEPSRVFSSPVCDLRGQNVELALAHLYE</sequence>